<comment type="caution">
    <text evidence="2">The sequence shown here is derived from an EMBL/GenBank/DDBJ whole genome shotgun (WGS) entry which is preliminary data.</text>
</comment>
<proteinExistence type="predicted"/>
<keyword evidence="1" id="KW-0472">Membrane</keyword>
<keyword evidence="1" id="KW-0812">Transmembrane</keyword>
<organism evidence="2 3">
    <name type="scientific">Lysinibacillus sphaericus</name>
    <name type="common">Bacillus sphaericus</name>
    <dbReference type="NCBI Taxonomy" id="1421"/>
    <lineage>
        <taxon>Bacteria</taxon>
        <taxon>Bacillati</taxon>
        <taxon>Bacillota</taxon>
        <taxon>Bacilli</taxon>
        <taxon>Bacillales</taxon>
        <taxon>Bacillaceae</taxon>
        <taxon>Lysinibacillus</taxon>
    </lineage>
</organism>
<sequence>MKDKKIQFIAIFGGTTIIALALIAFFLIDQGLPKEFSEEAWANTKEKAIQATVEHFKKEKNIDITINEVSSSGEYATHEVYLEGHVVDNENRKISAVVDTSEDNYQVRSIDMNT</sequence>
<name>A0A544UEK1_LYSSH</name>
<feature type="transmembrane region" description="Helical" evidence="1">
    <location>
        <begin position="6"/>
        <end position="28"/>
    </location>
</feature>
<dbReference type="RefSeq" id="WP_142509550.1">
    <property type="nucleotide sequence ID" value="NZ_SADV01000012.1"/>
</dbReference>
<accession>A0A544UEK1</accession>
<evidence type="ECO:0000313" key="3">
    <source>
        <dbReference type="Proteomes" id="UP000317944"/>
    </source>
</evidence>
<evidence type="ECO:0000256" key="1">
    <source>
        <dbReference type="SAM" id="Phobius"/>
    </source>
</evidence>
<protein>
    <submittedName>
        <fullName evidence="2">Phosphoglycolate phosphatase</fullName>
    </submittedName>
</protein>
<evidence type="ECO:0000313" key="2">
    <source>
        <dbReference type="EMBL" id="TQR30900.1"/>
    </source>
</evidence>
<keyword evidence="1" id="KW-1133">Transmembrane helix</keyword>
<dbReference type="Proteomes" id="UP000317944">
    <property type="component" value="Unassembled WGS sequence"/>
</dbReference>
<dbReference type="OrthoDB" id="2976965at2"/>
<dbReference type="AlphaFoldDB" id="A0A544UEK1"/>
<gene>
    <name evidence="2" type="ORF">C7Y47_15295</name>
</gene>
<reference evidence="2 3" key="1">
    <citation type="submission" date="2018-03" db="EMBL/GenBank/DDBJ databases">
        <title>Aerobic endospore-forming bacteria genome sequencing and assembly.</title>
        <authorList>
            <person name="Cavalcante D.A."/>
            <person name="Driks A."/>
            <person name="Putonti C."/>
            <person name="De-Souza M.T."/>
        </authorList>
    </citation>
    <scope>NUCLEOTIDE SEQUENCE [LARGE SCALE GENOMIC DNA]</scope>
    <source>
        <strain evidence="2 3">SDF0037</strain>
    </source>
</reference>
<dbReference type="EMBL" id="SADV01000012">
    <property type="protein sequence ID" value="TQR30900.1"/>
    <property type="molecule type" value="Genomic_DNA"/>
</dbReference>